<dbReference type="InterPro" id="IPR037483">
    <property type="entry name" value="YjjU-like"/>
</dbReference>
<dbReference type="EMBL" id="JACRSS010000001">
    <property type="protein sequence ID" value="MBC8538088.1"/>
    <property type="molecule type" value="Genomic_DNA"/>
</dbReference>
<dbReference type="PANTHER" id="PTHR14226">
    <property type="entry name" value="NEUROPATHY TARGET ESTERASE/SWISS CHEESE D.MELANOGASTER"/>
    <property type="match status" value="1"/>
</dbReference>
<dbReference type="InterPro" id="IPR045943">
    <property type="entry name" value="DUF6363"/>
</dbReference>
<keyword evidence="1 4" id="KW-0378">Hydrolase</keyword>
<reference evidence="6" key="1">
    <citation type="submission" date="2020-08" db="EMBL/GenBank/DDBJ databases">
        <title>Genome public.</title>
        <authorList>
            <person name="Liu C."/>
            <person name="Sun Q."/>
        </authorList>
    </citation>
    <scope>NUCLEOTIDE SEQUENCE</scope>
    <source>
        <strain evidence="6">NSJ-63</strain>
    </source>
</reference>
<evidence type="ECO:0000256" key="4">
    <source>
        <dbReference type="PROSITE-ProRule" id="PRU01161"/>
    </source>
</evidence>
<dbReference type="Gene3D" id="3.40.1090.10">
    <property type="entry name" value="Cytosolic phospholipase A2 catalytic domain"/>
    <property type="match status" value="2"/>
</dbReference>
<feature type="short sequence motif" description="GXGXXG" evidence="4">
    <location>
        <begin position="9"/>
        <end position="14"/>
    </location>
</feature>
<dbReference type="GO" id="GO:0016787">
    <property type="term" value="F:hydrolase activity"/>
    <property type="evidence" value="ECO:0007669"/>
    <property type="project" value="UniProtKB-UniRule"/>
</dbReference>
<dbReference type="RefSeq" id="WP_249279873.1">
    <property type="nucleotide sequence ID" value="NZ_JACRSS010000001.1"/>
</dbReference>
<feature type="domain" description="PNPLA" evidence="5">
    <location>
        <begin position="5"/>
        <end position="171"/>
    </location>
</feature>
<feature type="active site" description="Proton acceptor" evidence="4">
    <location>
        <position position="158"/>
    </location>
</feature>
<gene>
    <name evidence="6" type="ORF">H8693_03970</name>
</gene>
<feature type="short sequence motif" description="DGA/G" evidence="4">
    <location>
        <begin position="158"/>
        <end position="160"/>
    </location>
</feature>
<keyword evidence="2 4" id="KW-0442">Lipid degradation</keyword>
<dbReference type="Pfam" id="PF01734">
    <property type="entry name" value="Patatin"/>
    <property type="match status" value="1"/>
</dbReference>
<dbReference type="PANTHER" id="PTHR14226:SF25">
    <property type="entry name" value="PHOSPHOESTERASE"/>
    <property type="match status" value="1"/>
</dbReference>
<dbReference type="Proteomes" id="UP000617951">
    <property type="component" value="Unassembled WGS sequence"/>
</dbReference>
<keyword evidence="7" id="KW-1185">Reference proteome</keyword>
<evidence type="ECO:0000256" key="3">
    <source>
        <dbReference type="ARBA" id="ARBA00023098"/>
    </source>
</evidence>
<evidence type="ECO:0000313" key="7">
    <source>
        <dbReference type="Proteomes" id="UP000617951"/>
    </source>
</evidence>
<keyword evidence="3 4" id="KW-0443">Lipid metabolism</keyword>
<dbReference type="AlphaFoldDB" id="A0A926DG55"/>
<sequence length="284" mass="32080">MKTGLVLEGGGFRGLYTVGVLDALEEENIRFPYVIGVSAGACNGLSYVSGQTGRGYRINTAYTRDKRYCGLYPLLKEKSMFGMNYIFDTIPHELDPFDYDAFQAAAAEYVVGVTDVETGKPAYFGKEHLDHDCTVVRASSAIPCFSPMVEYCGRKYLDGGTSDPIPLQKAAEDGCQRAVVVLTRPRDYVKPPEKLRWYYKRAFRRYPAMIRLLDRRHEIYAEEQALAARWEKEGRAVVIAPKTALEVRRFERDMGKLEAAYRRGKCEAREKIPEIRRLLGGDGA</sequence>
<name>A0A926DG55_9FIRM</name>
<comment type="caution">
    <text evidence="6">The sequence shown here is derived from an EMBL/GenBank/DDBJ whole genome shotgun (WGS) entry which is preliminary data.</text>
</comment>
<dbReference type="CDD" id="cd07208">
    <property type="entry name" value="Pat_hypo_Ecoli_yjju_like"/>
    <property type="match status" value="1"/>
</dbReference>
<feature type="active site" description="Nucleophile" evidence="4">
    <location>
        <position position="38"/>
    </location>
</feature>
<proteinExistence type="predicted"/>
<dbReference type="InterPro" id="IPR016035">
    <property type="entry name" value="Acyl_Trfase/lysoPLipase"/>
</dbReference>
<protein>
    <submittedName>
        <fullName evidence="6">Patatin family protein</fullName>
    </submittedName>
</protein>
<accession>A0A926DG55</accession>
<feature type="short sequence motif" description="GXSXG" evidence="4">
    <location>
        <begin position="36"/>
        <end position="40"/>
    </location>
</feature>
<evidence type="ECO:0000313" key="6">
    <source>
        <dbReference type="EMBL" id="MBC8538088.1"/>
    </source>
</evidence>
<dbReference type="Pfam" id="PF19890">
    <property type="entry name" value="DUF6363"/>
    <property type="match status" value="1"/>
</dbReference>
<organism evidence="6 7">
    <name type="scientific">Guopingia tenuis</name>
    <dbReference type="NCBI Taxonomy" id="2763656"/>
    <lineage>
        <taxon>Bacteria</taxon>
        <taxon>Bacillati</taxon>
        <taxon>Bacillota</taxon>
        <taxon>Clostridia</taxon>
        <taxon>Christensenellales</taxon>
        <taxon>Christensenellaceae</taxon>
        <taxon>Guopingia</taxon>
    </lineage>
</organism>
<dbReference type="SUPFAM" id="SSF52151">
    <property type="entry name" value="FabD/lysophospholipase-like"/>
    <property type="match status" value="1"/>
</dbReference>
<dbReference type="InterPro" id="IPR050301">
    <property type="entry name" value="NTE"/>
</dbReference>
<evidence type="ECO:0000259" key="5">
    <source>
        <dbReference type="PROSITE" id="PS51635"/>
    </source>
</evidence>
<dbReference type="GO" id="GO:0016042">
    <property type="term" value="P:lipid catabolic process"/>
    <property type="evidence" value="ECO:0007669"/>
    <property type="project" value="UniProtKB-UniRule"/>
</dbReference>
<evidence type="ECO:0000256" key="2">
    <source>
        <dbReference type="ARBA" id="ARBA00022963"/>
    </source>
</evidence>
<dbReference type="InterPro" id="IPR002641">
    <property type="entry name" value="PNPLA_dom"/>
</dbReference>
<evidence type="ECO:0000256" key="1">
    <source>
        <dbReference type="ARBA" id="ARBA00022801"/>
    </source>
</evidence>
<dbReference type="PROSITE" id="PS51635">
    <property type="entry name" value="PNPLA"/>
    <property type="match status" value="1"/>
</dbReference>